<comment type="subcellular location">
    <subcellularLocation>
        <location evidence="2">Nucleus</location>
    </subcellularLocation>
</comment>
<protein>
    <recommendedName>
        <fullName evidence="3">TFIIS N-terminal domain-containing protein</fullName>
    </recommendedName>
</protein>
<gene>
    <name evidence="4" type="ORF">DME_LOCUS8386</name>
</gene>
<dbReference type="InterPro" id="IPR017923">
    <property type="entry name" value="TFIIS_N"/>
</dbReference>
<dbReference type="STRING" id="318479.A0A3P7Q4B6"/>
<keyword evidence="5" id="KW-1185">Reference proteome</keyword>
<accession>A0A3P7Q4B6</accession>
<dbReference type="PROSITE" id="PS51319">
    <property type="entry name" value="TFIIS_N"/>
    <property type="match status" value="1"/>
</dbReference>
<dbReference type="Pfam" id="PF08711">
    <property type="entry name" value="Med26"/>
    <property type="match status" value="1"/>
</dbReference>
<feature type="domain" description="TFIIS N-terminal" evidence="3">
    <location>
        <begin position="148"/>
        <end position="226"/>
    </location>
</feature>
<dbReference type="Gene3D" id="1.20.930.10">
    <property type="entry name" value="Conserved domain common to transcription factors TFIIS, elongin A, CRSP70"/>
    <property type="match status" value="1"/>
</dbReference>
<organism evidence="4 5">
    <name type="scientific">Dracunculus medinensis</name>
    <name type="common">Guinea worm</name>
    <dbReference type="NCBI Taxonomy" id="318479"/>
    <lineage>
        <taxon>Eukaryota</taxon>
        <taxon>Metazoa</taxon>
        <taxon>Ecdysozoa</taxon>
        <taxon>Nematoda</taxon>
        <taxon>Chromadorea</taxon>
        <taxon>Rhabditida</taxon>
        <taxon>Spirurina</taxon>
        <taxon>Dracunculoidea</taxon>
        <taxon>Dracunculidae</taxon>
        <taxon>Dracunculus</taxon>
    </lineage>
</organism>
<reference evidence="4 5" key="1">
    <citation type="submission" date="2018-11" db="EMBL/GenBank/DDBJ databases">
        <authorList>
            <consortium name="Pathogen Informatics"/>
        </authorList>
    </citation>
    <scope>NUCLEOTIDE SEQUENCE [LARGE SCALE GENOMIC DNA]</scope>
</reference>
<evidence type="ECO:0000313" key="5">
    <source>
        <dbReference type="Proteomes" id="UP000274756"/>
    </source>
</evidence>
<proteinExistence type="inferred from homology"/>
<dbReference type="EMBL" id="UYYG01001168">
    <property type="protein sequence ID" value="VDN58413.1"/>
    <property type="molecule type" value="Genomic_DNA"/>
</dbReference>
<dbReference type="OrthoDB" id="21124at2759"/>
<name>A0A3P7Q4B6_DRAME</name>
<evidence type="ECO:0000256" key="1">
    <source>
        <dbReference type="ARBA" id="ARBA00037992"/>
    </source>
</evidence>
<sequence length="349" mass="40354">MMTNIFGDASDDDDGDDDEKVLSTKDKVNFNLLQFAYTYVFMLLKYGLGPERCLLRKEWDFDIMLREKKAERRRPRRRRHDGSIDVGGIYDDKIKSLMDAMKVAAKTDRSCNIARKPAVQKRILLPQVKALLIKYDLMEYIIDNGMLNIVAEWLAPLPDKSLPALEIRTTLLKILQEYNRLDQGILKQSGLGKAVMLLYKHPKETKENKILAAKLISEWARPIFHLETDFRSMTKEERIQRDYAQLSAAKRKSIKKIKKIRSLSNEADKNNEPRVGEKGFIMRARVPRVLGKDYVVRPKNNVEGQFRGATKSRANERLDRAQREFNARTKQNKFRRAIGVSIGGRNIAL</sequence>
<dbReference type="Proteomes" id="UP000274756">
    <property type="component" value="Unassembled WGS sequence"/>
</dbReference>
<evidence type="ECO:0000256" key="2">
    <source>
        <dbReference type="PROSITE-ProRule" id="PRU00649"/>
    </source>
</evidence>
<evidence type="ECO:0000259" key="3">
    <source>
        <dbReference type="PROSITE" id="PS51319"/>
    </source>
</evidence>
<dbReference type="GO" id="GO:0005634">
    <property type="term" value="C:nucleus"/>
    <property type="evidence" value="ECO:0007669"/>
    <property type="project" value="UniProtKB-SubCell"/>
</dbReference>
<dbReference type="GO" id="GO:0016973">
    <property type="term" value="P:poly(A)+ mRNA export from nucleus"/>
    <property type="evidence" value="ECO:0007669"/>
    <property type="project" value="TreeGrafter"/>
</dbReference>
<dbReference type="InterPro" id="IPR035441">
    <property type="entry name" value="TFIIS/LEDGF_dom_sf"/>
</dbReference>
<evidence type="ECO:0000313" key="4">
    <source>
        <dbReference type="EMBL" id="VDN58413.1"/>
    </source>
</evidence>
<keyword evidence="2" id="KW-0539">Nucleus</keyword>
<dbReference type="PANTHER" id="PTHR46010">
    <property type="entry name" value="PROTEIN IWS1 HOMOLOG"/>
    <property type="match status" value="1"/>
</dbReference>
<dbReference type="PANTHER" id="PTHR46010:SF1">
    <property type="entry name" value="PROTEIN IWS1 HOMOLOG"/>
    <property type="match status" value="1"/>
</dbReference>
<comment type="similarity">
    <text evidence="1">Belongs to the IWS1 family.</text>
</comment>
<dbReference type="AlphaFoldDB" id="A0A3P7Q4B6"/>
<dbReference type="InterPro" id="IPR051037">
    <property type="entry name" value="RNAPII_TF_IWS1"/>
</dbReference>